<dbReference type="InterPro" id="IPR050776">
    <property type="entry name" value="Ank_Repeat/CDKN_Inhibitor"/>
</dbReference>
<evidence type="ECO:0000256" key="1">
    <source>
        <dbReference type="ARBA" id="ARBA00022737"/>
    </source>
</evidence>
<feature type="repeat" description="ANK" evidence="3">
    <location>
        <begin position="112"/>
        <end position="144"/>
    </location>
</feature>
<feature type="repeat" description="ANK" evidence="3">
    <location>
        <begin position="201"/>
        <end position="233"/>
    </location>
</feature>
<feature type="repeat" description="ANK" evidence="3">
    <location>
        <begin position="304"/>
        <end position="336"/>
    </location>
</feature>
<evidence type="ECO:0000313" key="4">
    <source>
        <dbReference type="EMBL" id="CAK0795768.1"/>
    </source>
</evidence>
<accession>A0ABN9PRZ4</accession>
<dbReference type="PROSITE" id="PS50088">
    <property type="entry name" value="ANK_REPEAT"/>
    <property type="match status" value="5"/>
</dbReference>
<feature type="repeat" description="ANK" evidence="3">
    <location>
        <begin position="145"/>
        <end position="183"/>
    </location>
</feature>
<feature type="repeat" description="ANK" evidence="3">
    <location>
        <begin position="234"/>
        <end position="267"/>
    </location>
</feature>
<protein>
    <submittedName>
        <fullName evidence="4">Uncharacterized protein</fullName>
    </submittedName>
</protein>
<evidence type="ECO:0000313" key="5">
    <source>
        <dbReference type="Proteomes" id="UP001189429"/>
    </source>
</evidence>
<keyword evidence="5" id="KW-1185">Reference proteome</keyword>
<dbReference type="PROSITE" id="PS50297">
    <property type="entry name" value="ANK_REP_REGION"/>
    <property type="match status" value="2"/>
</dbReference>
<evidence type="ECO:0000256" key="3">
    <source>
        <dbReference type="PROSITE-ProRule" id="PRU00023"/>
    </source>
</evidence>
<comment type="caution">
    <text evidence="4">The sequence shown here is derived from an EMBL/GenBank/DDBJ whole genome shotgun (WGS) entry which is preliminary data.</text>
</comment>
<dbReference type="SMART" id="SM00248">
    <property type="entry name" value="ANK"/>
    <property type="match status" value="6"/>
</dbReference>
<dbReference type="Pfam" id="PF12796">
    <property type="entry name" value="Ank_2"/>
    <property type="match status" value="3"/>
</dbReference>
<evidence type="ECO:0000256" key="2">
    <source>
        <dbReference type="ARBA" id="ARBA00023043"/>
    </source>
</evidence>
<keyword evidence="1" id="KW-0677">Repeat</keyword>
<dbReference type="PANTHER" id="PTHR24201:SF13">
    <property type="entry name" value="ANKYRIN REPEAT DOMAIN-CONTAINING PROTEIN 6-LIKE"/>
    <property type="match status" value="1"/>
</dbReference>
<dbReference type="InterPro" id="IPR002110">
    <property type="entry name" value="Ankyrin_rpt"/>
</dbReference>
<organism evidence="4 5">
    <name type="scientific">Prorocentrum cordatum</name>
    <dbReference type="NCBI Taxonomy" id="2364126"/>
    <lineage>
        <taxon>Eukaryota</taxon>
        <taxon>Sar</taxon>
        <taxon>Alveolata</taxon>
        <taxon>Dinophyceae</taxon>
        <taxon>Prorocentrales</taxon>
        <taxon>Prorocentraceae</taxon>
        <taxon>Prorocentrum</taxon>
    </lineage>
</organism>
<proteinExistence type="predicted"/>
<sequence>MGRGGSKGTETPLRFAIGDQVLCNTSSGWEPGTVVDHWYTQEGFPPNFYAPYQVQLNDGTLIFVPEDLPQLCRERVLVWWEKAFKTAGGKAPMASKVRAAATGVNVDEPDCNGTTALAESVRNGWHDVMGVLLDLGATASTVNNKGQTPLHLAASAKCTTPEQVSSAVEALLKARADPNVQDQDPEKDADFTSKSFEEREKHRTALHYCAAWDYVAAARLLLEARADPNIIDGQYKTPLHLAIEEESSKEMVSLLLEFKSDPDKGNMEIGLNSSYLLEAARNGNSELAAALINAKANIDIVGKNGMTPLIMAVRCNKADVAKLLVDAGCDTAVKAMGKTASELALKSPDTGLKRLLGADASAGADETGKRKNLFLM</sequence>
<dbReference type="InterPro" id="IPR036770">
    <property type="entry name" value="Ankyrin_rpt-contain_sf"/>
</dbReference>
<dbReference type="Proteomes" id="UP001189429">
    <property type="component" value="Unassembled WGS sequence"/>
</dbReference>
<dbReference type="PANTHER" id="PTHR24201">
    <property type="entry name" value="ANK_REP_REGION DOMAIN-CONTAINING PROTEIN"/>
    <property type="match status" value="1"/>
</dbReference>
<dbReference type="Gene3D" id="1.25.40.20">
    <property type="entry name" value="Ankyrin repeat-containing domain"/>
    <property type="match status" value="2"/>
</dbReference>
<reference evidence="4" key="1">
    <citation type="submission" date="2023-10" db="EMBL/GenBank/DDBJ databases">
        <authorList>
            <person name="Chen Y."/>
            <person name="Shah S."/>
            <person name="Dougan E. K."/>
            <person name="Thang M."/>
            <person name="Chan C."/>
        </authorList>
    </citation>
    <scope>NUCLEOTIDE SEQUENCE [LARGE SCALE GENOMIC DNA]</scope>
</reference>
<name>A0ABN9PRZ4_9DINO</name>
<dbReference type="EMBL" id="CAUYUJ010001403">
    <property type="protein sequence ID" value="CAK0795768.1"/>
    <property type="molecule type" value="Genomic_DNA"/>
</dbReference>
<gene>
    <name evidence="4" type="ORF">PCOR1329_LOCUS5325</name>
</gene>
<keyword evidence="2 3" id="KW-0040">ANK repeat</keyword>
<dbReference type="SUPFAM" id="SSF48403">
    <property type="entry name" value="Ankyrin repeat"/>
    <property type="match status" value="1"/>
</dbReference>